<feature type="signal peptide" evidence="1">
    <location>
        <begin position="1"/>
        <end position="23"/>
    </location>
</feature>
<keyword evidence="1" id="KW-0732">Signal</keyword>
<gene>
    <name evidence="2" type="primary">g3291</name>
    <name evidence="2" type="ORF">VP750_LOCUS2811</name>
</gene>
<reference evidence="2 3" key="1">
    <citation type="submission" date="2024-06" db="EMBL/GenBank/DDBJ databases">
        <authorList>
            <person name="Kraege A."/>
            <person name="Thomma B."/>
        </authorList>
    </citation>
    <scope>NUCLEOTIDE SEQUENCE [LARGE SCALE GENOMIC DNA]</scope>
</reference>
<name>A0ABP1FSU2_9CHLO</name>
<comment type="caution">
    <text evidence="2">The sequence shown here is derived from an EMBL/GenBank/DDBJ whole genome shotgun (WGS) entry which is preliminary data.</text>
</comment>
<accession>A0ABP1FSU2</accession>
<evidence type="ECO:0000313" key="2">
    <source>
        <dbReference type="EMBL" id="CAL5221152.1"/>
    </source>
</evidence>
<evidence type="ECO:0000256" key="1">
    <source>
        <dbReference type="SAM" id="SignalP"/>
    </source>
</evidence>
<organism evidence="2 3">
    <name type="scientific">Coccomyxa viridis</name>
    <dbReference type="NCBI Taxonomy" id="1274662"/>
    <lineage>
        <taxon>Eukaryota</taxon>
        <taxon>Viridiplantae</taxon>
        <taxon>Chlorophyta</taxon>
        <taxon>core chlorophytes</taxon>
        <taxon>Trebouxiophyceae</taxon>
        <taxon>Trebouxiophyceae incertae sedis</taxon>
        <taxon>Coccomyxaceae</taxon>
        <taxon>Coccomyxa</taxon>
    </lineage>
</organism>
<evidence type="ECO:0000313" key="3">
    <source>
        <dbReference type="Proteomes" id="UP001497392"/>
    </source>
</evidence>
<dbReference type="EMBL" id="CAXHTA020000005">
    <property type="protein sequence ID" value="CAL5221152.1"/>
    <property type="molecule type" value="Genomic_DNA"/>
</dbReference>
<dbReference type="Proteomes" id="UP001497392">
    <property type="component" value="Unassembled WGS sequence"/>
</dbReference>
<sequence>MRAARLYSIVAVILLATIYHGHASIPVTTGDARADSLGKSMAQLFLAKEETVPGAKHSMDIFQAILQDHILQNWAALKEQQVQGVDQYNQKTLVDPTLEYLDETQQQHLEGLQPNITAIEDAMKPDLGYFADPKQNVVKDFFKFATQTGTSAGSVAGPDFIDYAPCLIANTPAGVSVSPSALRIIPQLIAATPFGVAIIPQGINIQPALIQIKSHGLDISPIAIDIEPSLISIRPHMEVVGPEEIHVGPSVVEVAGRKLLAGDSTKSQDLSYSNLFLQSYSSWMQVLANIVTGREASPQAADSFLSKVFQTSNQHLDAFEQLTVLFEGIVNQQGVFNHTQDFQEAMAEFSQLYPVEILQEMLNGSLSNPSLNISSLLPSGLAYTDPQFFHDQASNITSTTQARPSLPLVYTKEHLRCQKGVSISSAFINYRPCVVANTPFGVNIGPTGIAVQPNAINVKTAGFNVQPRGINIQPGLVFIAPVGESITPMGIQILPTVISVNPTYHMVGKHAHNIGKDVIQVDKNGKVKFNADQA</sequence>
<feature type="chain" id="PRO_5047003959" evidence="1">
    <location>
        <begin position="24"/>
        <end position="534"/>
    </location>
</feature>
<keyword evidence="3" id="KW-1185">Reference proteome</keyword>
<proteinExistence type="predicted"/>
<protein>
    <submittedName>
        <fullName evidence="2">G3291 protein</fullName>
    </submittedName>
</protein>